<sequence>MGLRTSKPPSVPTRASSVSTEEKPAQKPNPPPRMVSDPVPLHSQPVVIPLRTPTRSSISTQTVRARGQNGGRRPRVPEDHRQNGIPPAVAALLAVTSIPPPLNRRRRGPADRRISIDELIEEWRQEDLEGGHSNMHSPLDILLERPDDCDGDDAGSIASTTEQERDFMASRSVSSESLPSVPSMETDERSAASSWSSPSTPGSMGRKPVSERREKLVQSPPKEDCILNHPLLHFTPEGCEVTCDMPTPEMVARPPNASIRFRSFKSNLTASLQALRSAAKSFSNFTAPSVPPDDLLTRSLLSPRFTSEMRPKPLQGVPTPALRRYLNPQPTPLSFTELSMQLHEALYPDFDSDSSAPMIQMQTYDRRDRSARRKSRANPSPLSEAGRAMSPVPAVRQREPRENSDFLRVIVLEMNMRREGKLDAKALGKARVWLPPRKTSGKAEAEMEGGVPARWVGILAEDS</sequence>
<evidence type="ECO:0000313" key="1">
    <source>
        <dbReference type="EMBL" id="OCK87516.1"/>
    </source>
</evidence>
<reference evidence="1 2" key="1">
    <citation type="journal article" date="2016" name="Nat. Commun.">
        <title>Ectomycorrhizal ecology is imprinted in the genome of the dominant symbiotic fungus Cenococcum geophilum.</title>
        <authorList>
            <consortium name="DOE Joint Genome Institute"/>
            <person name="Peter M."/>
            <person name="Kohler A."/>
            <person name="Ohm R.A."/>
            <person name="Kuo A."/>
            <person name="Krutzmann J."/>
            <person name="Morin E."/>
            <person name="Arend M."/>
            <person name="Barry K.W."/>
            <person name="Binder M."/>
            <person name="Choi C."/>
            <person name="Clum A."/>
            <person name="Copeland A."/>
            <person name="Grisel N."/>
            <person name="Haridas S."/>
            <person name="Kipfer T."/>
            <person name="LaButti K."/>
            <person name="Lindquist E."/>
            <person name="Lipzen A."/>
            <person name="Maire R."/>
            <person name="Meier B."/>
            <person name="Mihaltcheva S."/>
            <person name="Molinier V."/>
            <person name="Murat C."/>
            <person name="Poggeler S."/>
            <person name="Quandt C.A."/>
            <person name="Sperisen C."/>
            <person name="Tritt A."/>
            <person name="Tisserant E."/>
            <person name="Crous P.W."/>
            <person name="Henrissat B."/>
            <person name="Nehls U."/>
            <person name="Egli S."/>
            <person name="Spatafora J.W."/>
            <person name="Grigoriev I.V."/>
            <person name="Martin F.M."/>
        </authorList>
    </citation>
    <scope>NUCLEOTIDE SEQUENCE [LARGE SCALE GENOMIC DNA]</scope>
    <source>
        <strain evidence="1 2">1.58</strain>
    </source>
</reference>
<proteinExistence type="predicted"/>
<evidence type="ECO:0000313" key="2">
    <source>
        <dbReference type="Proteomes" id="UP000250078"/>
    </source>
</evidence>
<accession>A0ACC8EMF2</accession>
<dbReference type="Proteomes" id="UP000250078">
    <property type="component" value="Unassembled WGS sequence"/>
</dbReference>
<dbReference type="EMBL" id="KV748260">
    <property type="protein sequence ID" value="OCK87516.1"/>
    <property type="molecule type" value="Genomic_DNA"/>
</dbReference>
<keyword evidence="2" id="KW-1185">Reference proteome</keyword>
<gene>
    <name evidence="1" type="ORF">K441DRAFT_593916</name>
</gene>
<organism evidence="1 2">
    <name type="scientific">Cenococcum geophilum 1.58</name>
    <dbReference type="NCBI Taxonomy" id="794803"/>
    <lineage>
        <taxon>Eukaryota</taxon>
        <taxon>Fungi</taxon>
        <taxon>Dikarya</taxon>
        <taxon>Ascomycota</taxon>
        <taxon>Pezizomycotina</taxon>
        <taxon>Dothideomycetes</taxon>
        <taxon>Pleosporomycetidae</taxon>
        <taxon>Gloniales</taxon>
        <taxon>Gloniaceae</taxon>
        <taxon>Cenococcum</taxon>
    </lineage>
</organism>
<protein>
    <submittedName>
        <fullName evidence="1">Uncharacterized protein</fullName>
    </submittedName>
</protein>
<name>A0ACC8EMF2_9PEZI</name>